<feature type="region of interest" description="Disordered" evidence="15">
    <location>
        <begin position="975"/>
        <end position="997"/>
    </location>
</feature>
<dbReference type="SUPFAM" id="SSF56601">
    <property type="entry name" value="beta-lactamase/transpeptidase-like"/>
    <property type="match status" value="1"/>
</dbReference>
<dbReference type="InterPro" id="IPR012338">
    <property type="entry name" value="Beta-lactam/transpept-like"/>
</dbReference>
<dbReference type="InterPro" id="IPR036950">
    <property type="entry name" value="PBP_transglycosylase"/>
</dbReference>
<evidence type="ECO:0000256" key="4">
    <source>
        <dbReference type="ARBA" id="ARBA00022645"/>
    </source>
</evidence>
<feature type="domain" description="Penicillin-binding protein transpeptidase" evidence="16">
    <location>
        <begin position="568"/>
        <end position="679"/>
    </location>
</feature>
<evidence type="ECO:0000256" key="5">
    <source>
        <dbReference type="ARBA" id="ARBA00022670"/>
    </source>
</evidence>
<comment type="caution">
    <text evidence="18">The sequence shown here is derived from an EMBL/GenBank/DDBJ whole genome shotgun (WGS) entry which is preliminary data.</text>
</comment>
<feature type="region of interest" description="Disordered" evidence="15">
    <location>
        <begin position="442"/>
        <end position="480"/>
    </location>
</feature>
<keyword evidence="5" id="KW-0645">Protease</keyword>
<keyword evidence="12" id="KW-0961">Cell wall biogenesis/degradation</keyword>
<dbReference type="GO" id="GO:0008955">
    <property type="term" value="F:peptidoglycan glycosyltransferase activity"/>
    <property type="evidence" value="ECO:0007669"/>
    <property type="project" value="UniProtKB-EC"/>
</dbReference>
<dbReference type="GO" id="GO:0030288">
    <property type="term" value="C:outer membrane-bounded periplasmic space"/>
    <property type="evidence" value="ECO:0007669"/>
    <property type="project" value="TreeGrafter"/>
</dbReference>
<dbReference type="SUPFAM" id="SSF53955">
    <property type="entry name" value="Lysozyme-like"/>
    <property type="match status" value="1"/>
</dbReference>
<dbReference type="RefSeq" id="WP_111419656.1">
    <property type="nucleotide sequence ID" value="NZ_NPEX01000086.1"/>
</dbReference>
<comment type="pathway">
    <text evidence="1">Cell wall biogenesis; peptidoglycan biosynthesis.</text>
</comment>
<dbReference type="EMBL" id="NPEX01000086">
    <property type="protein sequence ID" value="RAI43481.1"/>
    <property type="molecule type" value="Genomic_DNA"/>
</dbReference>
<dbReference type="Gene3D" id="3.40.710.10">
    <property type="entry name" value="DD-peptidase/beta-lactamase superfamily"/>
    <property type="match status" value="1"/>
</dbReference>
<reference evidence="18 19" key="1">
    <citation type="submission" date="2017-07" db="EMBL/GenBank/DDBJ databases">
        <title>Draft Genome Sequences of Select Purple Nonsulfur Bacteria.</title>
        <authorList>
            <person name="Lasarre B."/>
            <person name="Mckinlay J.B."/>
        </authorList>
    </citation>
    <scope>NUCLEOTIDE SEQUENCE [LARGE SCALE GENOMIC DNA]</scope>
    <source>
        <strain evidence="18 19">DSM 5909</strain>
    </source>
</reference>
<sequence length="1039" mass="112257">MDVILVKLLAAFLALSQVAIRPEAIKTEFDRGRDQSEVVQILRDGCAHMRKAFDIESIDIDGLISTALDDPQAFTGEIKAFKGLDFAALPPLYRQLCKNETVANSPADIGAVIDWYNKAVADLPDHRKLKGLKLSGTSTVLDQKGGRFAEVFEPDNRRVFVPLAEIPKHVQEAFVAAEDKRFYQHKGIDERGLIRAMVGNLARPGRPQGGSTITQQVVKNLLVGDDLTYERKIREVIVASRVEQTLSKDEILELYLNSIFLGRGSWGIELAARSWFGKPASELTLAEGAQLAGLTKGPSYYNPDRHPERAQERFGYVLTRLQEDGAITPEQAAAARASGVKYAAYTRLSRTTGFHVLDHIAREARSLPGVSPLTAASSTVRSTIHPDLQKATEAALQEGLFRYEASTGRSQFQGPELNLGAAIQKLQAASAAASAAAAPPLPEVAAPEPAPLPPAARSGSGSRSVKTAKSKPQAPVQAAAPPPVAPWLEALKNARLPLYDVHWTPAVVVQTGGETIRVGLADGRVLPLGGVTGQARRALSQWDVVYVKASDGKKGARADLRIRPTVQGAALVLENKTGRILAMSGGFSYPLSQINRTTQTARQPGSAFKPFTYLAALHKGLQPNTLVRDEPISLPPIGNNASARDRDYWTPKNYEGGSSGILTLRLGLEYSKNLVTAQLLDGGISSDPSQSLAKVCELALEAQVYRDCIGYYPFVLGAQPVRLIDLAAFYAAVANEGMRPDPYAVETVEEQGKTVFHHSGEPRALAGGDRVAFVQLKSMLQGVLARGTARAIAGLSPYVAGKTGTSDDENDAWFVGFSNDVTIAVWVGYDNADGKRRTLGGGQTGGSVAVPIFNAIMDEVWSKVAKKTPLAPPSPQAQRQLIALPIDLRSGTRLSERVPGAFTEYFRLDRSGQMTDTQHDMVSSTEVASQGYRDPYDGELFGYGTGNGPYGTYGSGQGGLFGQGPSQGYPYGYQSPYQRQQPYPGSPYGQGVRPPPQTPGGLFGQLGRAFGDQRYYGREINPPQRVDPQYPYADRERFW</sequence>
<dbReference type="FunFam" id="1.10.3810.10:FF:000001">
    <property type="entry name" value="Penicillin-binding protein 1A"/>
    <property type="match status" value="1"/>
</dbReference>
<dbReference type="UniPathway" id="UPA00219"/>
<proteinExistence type="inferred from homology"/>
<evidence type="ECO:0000256" key="7">
    <source>
        <dbReference type="ARBA" id="ARBA00022679"/>
    </source>
</evidence>
<dbReference type="GO" id="GO:0009252">
    <property type="term" value="P:peptidoglycan biosynthetic process"/>
    <property type="evidence" value="ECO:0007669"/>
    <property type="project" value="UniProtKB-UniPathway"/>
</dbReference>
<feature type="domain" description="Glycosyl transferase family 51" evidence="17">
    <location>
        <begin position="153"/>
        <end position="321"/>
    </location>
</feature>
<keyword evidence="7 18" id="KW-0808">Transferase</keyword>
<keyword evidence="10" id="KW-0573">Peptidoglycan synthesis</keyword>
<protein>
    <submittedName>
        <fullName evidence="18">Glycosyl transferase</fullName>
    </submittedName>
</protein>
<dbReference type="Gene3D" id="1.10.3810.10">
    <property type="entry name" value="Biosynthetic peptidoglycan transglycosylase-like"/>
    <property type="match status" value="1"/>
</dbReference>
<dbReference type="PANTHER" id="PTHR32282:SF33">
    <property type="entry name" value="PEPTIDOGLYCAN GLYCOSYLTRANSFERASE"/>
    <property type="match status" value="1"/>
</dbReference>
<comment type="catalytic activity">
    <reaction evidence="13">
        <text>Preferential cleavage: (Ac)2-L-Lys-D-Ala-|-D-Ala. Also transpeptidation of peptidyl-alanyl moieties that are N-acyl substituents of D-alanine.</text>
        <dbReference type="EC" id="3.4.16.4"/>
    </reaction>
</comment>
<dbReference type="InterPro" id="IPR001460">
    <property type="entry name" value="PCN-bd_Tpept"/>
</dbReference>
<evidence type="ECO:0000256" key="13">
    <source>
        <dbReference type="ARBA" id="ARBA00034000"/>
    </source>
</evidence>
<feature type="compositionally biased region" description="Low complexity" evidence="15">
    <location>
        <begin position="975"/>
        <end position="991"/>
    </location>
</feature>
<dbReference type="InterPro" id="IPR001264">
    <property type="entry name" value="Glyco_trans_51"/>
</dbReference>
<evidence type="ECO:0000256" key="1">
    <source>
        <dbReference type="ARBA" id="ARBA00004752"/>
    </source>
</evidence>
<dbReference type="AlphaFoldDB" id="A0A327KZ02"/>
<dbReference type="Pfam" id="PF00912">
    <property type="entry name" value="Transgly"/>
    <property type="match status" value="1"/>
</dbReference>
<gene>
    <name evidence="18" type="ORF">CH341_14045</name>
</gene>
<evidence type="ECO:0000259" key="16">
    <source>
        <dbReference type="Pfam" id="PF00905"/>
    </source>
</evidence>
<evidence type="ECO:0000256" key="3">
    <source>
        <dbReference type="ARBA" id="ARBA00007739"/>
    </source>
</evidence>
<dbReference type="GO" id="GO:0008360">
    <property type="term" value="P:regulation of cell shape"/>
    <property type="evidence" value="ECO:0007669"/>
    <property type="project" value="UniProtKB-KW"/>
</dbReference>
<evidence type="ECO:0000256" key="15">
    <source>
        <dbReference type="SAM" id="MobiDB-lite"/>
    </source>
</evidence>
<evidence type="ECO:0000256" key="2">
    <source>
        <dbReference type="ARBA" id="ARBA00007090"/>
    </source>
</evidence>
<evidence type="ECO:0000256" key="9">
    <source>
        <dbReference type="ARBA" id="ARBA00022960"/>
    </source>
</evidence>
<dbReference type="OrthoDB" id="9766909at2"/>
<accession>A0A327KZ02</accession>
<dbReference type="InterPro" id="IPR050396">
    <property type="entry name" value="Glycosyltr_51/Transpeptidase"/>
</dbReference>
<evidence type="ECO:0000256" key="10">
    <source>
        <dbReference type="ARBA" id="ARBA00022984"/>
    </source>
</evidence>
<keyword evidence="11" id="KW-0511">Multifunctional enzyme</keyword>
<keyword evidence="6" id="KW-0328">Glycosyltransferase</keyword>
<comment type="catalytic activity">
    <reaction evidence="14">
        <text>[GlcNAc-(1-&gt;4)-Mur2Ac(oyl-L-Ala-gamma-D-Glu-L-Lys-D-Ala-D-Ala)](n)-di-trans,octa-cis-undecaprenyl diphosphate + beta-D-GlcNAc-(1-&gt;4)-Mur2Ac(oyl-L-Ala-gamma-D-Glu-L-Lys-D-Ala-D-Ala)-di-trans,octa-cis-undecaprenyl diphosphate = [GlcNAc-(1-&gt;4)-Mur2Ac(oyl-L-Ala-gamma-D-Glu-L-Lys-D-Ala-D-Ala)](n+1)-di-trans,octa-cis-undecaprenyl diphosphate + di-trans,octa-cis-undecaprenyl diphosphate + H(+)</text>
        <dbReference type="Rhea" id="RHEA:23708"/>
        <dbReference type="Rhea" id="RHEA-COMP:9602"/>
        <dbReference type="Rhea" id="RHEA-COMP:9603"/>
        <dbReference type="ChEBI" id="CHEBI:15378"/>
        <dbReference type="ChEBI" id="CHEBI:58405"/>
        <dbReference type="ChEBI" id="CHEBI:60033"/>
        <dbReference type="ChEBI" id="CHEBI:78435"/>
        <dbReference type="EC" id="2.4.99.28"/>
    </reaction>
</comment>
<feature type="region of interest" description="Disordered" evidence="15">
    <location>
        <begin position="1018"/>
        <end position="1039"/>
    </location>
</feature>
<dbReference type="Pfam" id="PF00905">
    <property type="entry name" value="Transpeptidase"/>
    <property type="match status" value="2"/>
</dbReference>
<evidence type="ECO:0000313" key="19">
    <source>
        <dbReference type="Proteomes" id="UP000249130"/>
    </source>
</evidence>
<keyword evidence="9" id="KW-0133">Cell shape</keyword>
<evidence type="ECO:0000256" key="12">
    <source>
        <dbReference type="ARBA" id="ARBA00023316"/>
    </source>
</evidence>
<comment type="similarity">
    <text evidence="3">In the N-terminal section; belongs to the glycosyltransferase 51 family.</text>
</comment>
<dbReference type="Proteomes" id="UP000249130">
    <property type="component" value="Unassembled WGS sequence"/>
</dbReference>
<comment type="similarity">
    <text evidence="2">In the C-terminal section; belongs to the transpeptidase family.</text>
</comment>
<dbReference type="GO" id="GO:0006508">
    <property type="term" value="P:proteolysis"/>
    <property type="evidence" value="ECO:0007669"/>
    <property type="project" value="UniProtKB-KW"/>
</dbReference>
<keyword evidence="8" id="KW-0378">Hydrolase</keyword>
<dbReference type="GO" id="GO:0071555">
    <property type="term" value="P:cell wall organization"/>
    <property type="evidence" value="ECO:0007669"/>
    <property type="project" value="UniProtKB-KW"/>
</dbReference>
<evidence type="ECO:0000256" key="6">
    <source>
        <dbReference type="ARBA" id="ARBA00022676"/>
    </source>
</evidence>
<dbReference type="GO" id="GO:0009002">
    <property type="term" value="F:serine-type D-Ala-D-Ala carboxypeptidase activity"/>
    <property type="evidence" value="ECO:0007669"/>
    <property type="project" value="UniProtKB-EC"/>
</dbReference>
<evidence type="ECO:0000256" key="14">
    <source>
        <dbReference type="ARBA" id="ARBA00049902"/>
    </source>
</evidence>
<evidence type="ECO:0000256" key="11">
    <source>
        <dbReference type="ARBA" id="ARBA00023268"/>
    </source>
</evidence>
<keyword evidence="19" id="KW-1185">Reference proteome</keyword>
<organism evidence="18 19">
    <name type="scientific">Rhodoplanes roseus</name>
    <dbReference type="NCBI Taxonomy" id="29409"/>
    <lineage>
        <taxon>Bacteria</taxon>
        <taxon>Pseudomonadati</taxon>
        <taxon>Pseudomonadota</taxon>
        <taxon>Alphaproteobacteria</taxon>
        <taxon>Hyphomicrobiales</taxon>
        <taxon>Nitrobacteraceae</taxon>
        <taxon>Rhodoplanes</taxon>
    </lineage>
</organism>
<evidence type="ECO:0000313" key="18">
    <source>
        <dbReference type="EMBL" id="RAI43481.1"/>
    </source>
</evidence>
<dbReference type="PANTHER" id="PTHR32282">
    <property type="entry name" value="BINDING PROTEIN TRANSPEPTIDASE, PUTATIVE-RELATED"/>
    <property type="match status" value="1"/>
</dbReference>
<evidence type="ECO:0000259" key="17">
    <source>
        <dbReference type="Pfam" id="PF00912"/>
    </source>
</evidence>
<evidence type="ECO:0000256" key="8">
    <source>
        <dbReference type="ARBA" id="ARBA00022801"/>
    </source>
</evidence>
<feature type="domain" description="Penicillin-binding protein transpeptidase" evidence="16">
    <location>
        <begin position="724"/>
        <end position="858"/>
    </location>
</feature>
<name>A0A327KZ02_9BRAD</name>
<keyword evidence="4" id="KW-0121">Carboxypeptidase</keyword>
<dbReference type="GO" id="GO:0008658">
    <property type="term" value="F:penicillin binding"/>
    <property type="evidence" value="ECO:0007669"/>
    <property type="project" value="InterPro"/>
</dbReference>
<dbReference type="InterPro" id="IPR023346">
    <property type="entry name" value="Lysozyme-like_dom_sf"/>
</dbReference>